<dbReference type="Proteomes" id="UP000662986">
    <property type="component" value="Chromosome"/>
</dbReference>
<sequence>MTVPTPPTQNAGPLAGVRVVELLTLGPGAHAGTMLADLGADVVLVARPGWLAQQDGDPDHTRRGRTLVEADLKDPDDRDKVMRLIDRADVLLEGFRPGVTERLAMGPRDCAERNPRLIYARMTGWGQTGPRAHQAGHDINYIALTGHLHAIARCGDKPMPPLNLVGDYGGGSMFLALGIVAALVERHTSGCGQTIDAAMVDGASMLGHWMWAMRPRGRWTDVPGTNMLDTGRPFYDVYETSDGGYMAVGALEPQFYSSFIAGLGLDLAQIPAQHDSDRYVELRDIIAGAFKTRTRHEWTETFSGTDACVTPVLSYAEAARDPHLQSRGTLLELEGVTQPAPAPRFSRTDRRIPAGPPRTVTPIDGIWTPVRTVV</sequence>
<dbReference type="InterPro" id="IPR050509">
    <property type="entry name" value="CoA-transferase_III"/>
</dbReference>
<dbReference type="PANTHER" id="PTHR48228">
    <property type="entry name" value="SUCCINYL-COA--D-CITRAMALATE COA-TRANSFERASE"/>
    <property type="match status" value="1"/>
</dbReference>
<reference evidence="2 3" key="2">
    <citation type="journal article" date="2022" name="Arch. Microbiol.">
        <title>Rhodococcus pseudokoreensis sp. nov. isolated from the rhizosphere of young M26 apple rootstocks.</title>
        <authorList>
            <person name="Kampfer P."/>
            <person name="Glaeser S.P."/>
            <person name="Blom J."/>
            <person name="Wolf J."/>
            <person name="Benning S."/>
            <person name="Schloter M."/>
            <person name="Neumann-Schaal M."/>
        </authorList>
    </citation>
    <scope>NUCLEOTIDE SEQUENCE [LARGE SCALE GENOMIC DNA]</scope>
    <source>
        <strain evidence="2 3">R79</strain>
    </source>
</reference>
<dbReference type="InterPro" id="IPR044855">
    <property type="entry name" value="CoA-Trfase_III_dom3_sf"/>
</dbReference>
<keyword evidence="2" id="KW-0808">Transferase</keyword>
<dbReference type="SUPFAM" id="SSF89796">
    <property type="entry name" value="CoA-transferase family III (CaiB/BaiF)"/>
    <property type="match status" value="1"/>
</dbReference>
<dbReference type="EMBL" id="CP070619">
    <property type="protein sequence ID" value="QSE92766.1"/>
    <property type="molecule type" value="Genomic_DNA"/>
</dbReference>
<name>A0A974ZW89_9NOCA</name>
<reference evidence="2 3" key="1">
    <citation type="journal article" date="2021" name="Microbiol. Resour. Announc.">
        <title>Complete Genome Sequences of Two Rhodococcus sp. Strains with Large and Linear Chromosomes, Isolated from Apple Rhizosphere.</title>
        <authorList>
            <person name="Benning S."/>
            <person name="Brugnone N."/>
            <person name="Siani R."/>
            <person name="Kublik S."/>
            <person name="Schloter M."/>
            <person name="Rad V."/>
        </authorList>
    </citation>
    <scope>NUCLEOTIDE SEQUENCE [LARGE SCALE GENOMIC DNA]</scope>
    <source>
        <strain evidence="2 3">R79</strain>
    </source>
</reference>
<dbReference type="Gene3D" id="3.40.50.10540">
    <property type="entry name" value="Crotonobetainyl-coa:carnitine coa-transferase, domain 1"/>
    <property type="match status" value="1"/>
</dbReference>
<organism evidence="2 3">
    <name type="scientific">Rhodococcus pseudokoreensis</name>
    <dbReference type="NCBI Taxonomy" id="2811421"/>
    <lineage>
        <taxon>Bacteria</taxon>
        <taxon>Bacillati</taxon>
        <taxon>Actinomycetota</taxon>
        <taxon>Actinomycetes</taxon>
        <taxon>Mycobacteriales</taxon>
        <taxon>Nocardiaceae</taxon>
        <taxon>Rhodococcus</taxon>
    </lineage>
</organism>
<feature type="region of interest" description="Disordered" evidence="1">
    <location>
        <begin position="339"/>
        <end position="359"/>
    </location>
</feature>
<evidence type="ECO:0000313" key="3">
    <source>
        <dbReference type="Proteomes" id="UP000662986"/>
    </source>
</evidence>
<evidence type="ECO:0000256" key="1">
    <source>
        <dbReference type="SAM" id="MobiDB-lite"/>
    </source>
</evidence>
<dbReference type="PANTHER" id="PTHR48228:SF5">
    <property type="entry name" value="ALPHA-METHYLACYL-COA RACEMASE"/>
    <property type="match status" value="1"/>
</dbReference>
<keyword evidence="3" id="KW-1185">Reference proteome</keyword>
<dbReference type="GO" id="GO:0016740">
    <property type="term" value="F:transferase activity"/>
    <property type="evidence" value="ECO:0007669"/>
    <property type="project" value="UniProtKB-KW"/>
</dbReference>
<dbReference type="Gene3D" id="3.30.1540.10">
    <property type="entry name" value="formyl-coa transferase, domain 3"/>
    <property type="match status" value="1"/>
</dbReference>
<dbReference type="InterPro" id="IPR023606">
    <property type="entry name" value="CoA-Trfase_III_dom_1_sf"/>
</dbReference>
<dbReference type="Pfam" id="PF02515">
    <property type="entry name" value="CoA_transf_3"/>
    <property type="match status" value="1"/>
</dbReference>
<proteinExistence type="predicted"/>
<dbReference type="RefSeq" id="WP_206009218.1">
    <property type="nucleotide sequence ID" value="NZ_CP070619.1"/>
</dbReference>
<evidence type="ECO:0000313" key="2">
    <source>
        <dbReference type="EMBL" id="QSE92766.1"/>
    </source>
</evidence>
<accession>A0A974ZW89</accession>
<dbReference type="InterPro" id="IPR003673">
    <property type="entry name" value="CoA-Trfase_fam_III"/>
</dbReference>
<gene>
    <name evidence="2" type="ORF">JWS13_31280</name>
</gene>
<protein>
    <submittedName>
        <fullName evidence="2">CoA transferase</fullName>
    </submittedName>
</protein>